<dbReference type="Proteomes" id="UP000250086">
    <property type="component" value="Unassembled WGS sequence"/>
</dbReference>
<proteinExistence type="predicted"/>
<dbReference type="EMBL" id="UAPV01000001">
    <property type="protein sequence ID" value="SPT70090.1"/>
    <property type="molecule type" value="Genomic_DNA"/>
</dbReference>
<accession>A0A2X0VQR2</accession>
<sequence>MLGFIVSNSKFIAVALLAVGAYYMGYSMASDKYKLEIKELEIQLLKETIAQQDKAIETTKAVTFGINEIQTNAQKDIDDINSSYEHVLDSVLNDHDSASKQVQLPDPAPTADRASGSCTCPPPRKNTQSLKELVGIGRDCDLISEKYNRLLKIYTEAQKAGM</sequence>
<dbReference type="RefSeq" id="WP_113744201.1">
    <property type="nucleotide sequence ID" value="NZ_UAPV01000001.1"/>
</dbReference>
<keyword evidence="3" id="KW-1185">Reference proteome</keyword>
<name>A0A2X0VQR2_9GAMM</name>
<evidence type="ECO:0000313" key="2">
    <source>
        <dbReference type="EMBL" id="SPT70090.1"/>
    </source>
</evidence>
<organism evidence="2 3">
    <name type="scientific">Anaerobiospirillum thomasii</name>
    <dbReference type="NCBI Taxonomy" id="179995"/>
    <lineage>
        <taxon>Bacteria</taxon>
        <taxon>Pseudomonadati</taxon>
        <taxon>Pseudomonadota</taxon>
        <taxon>Gammaproteobacteria</taxon>
        <taxon>Aeromonadales</taxon>
        <taxon>Succinivibrionaceae</taxon>
        <taxon>Anaerobiospirillum</taxon>
    </lineage>
</organism>
<gene>
    <name evidence="2" type="ORF">NCTC13093_01495</name>
</gene>
<feature type="region of interest" description="Disordered" evidence="1">
    <location>
        <begin position="100"/>
        <end position="124"/>
    </location>
</feature>
<evidence type="ECO:0000313" key="3">
    <source>
        <dbReference type="Proteomes" id="UP000250086"/>
    </source>
</evidence>
<reference evidence="2 3" key="1">
    <citation type="submission" date="2018-06" db="EMBL/GenBank/DDBJ databases">
        <authorList>
            <consortium name="Pathogen Informatics"/>
            <person name="Doyle S."/>
        </authorList>
    </citation>
    <scope>NUCLEOTIDE SEQUENCE [LARGE SCALE GENOMIC DNA]</scope>
    <source>
        <strain evidence="2 3">NCTC13093</strain>
    </source>
</reference>
<dbReference type="AlphaFoldDB" id="A0A2X0VQR2"/>
<evidence type="ECO:0000256" key="1">
    <source>
        <dbReference type="SAM" id="MobiDB-lite"/>
    </source>
</evidence>
<protein>
    <submittedName>
        <fullName evidence="2">Uncharacterized protein</fullName>
    </submittedName>
</protein>